<name>A0A1G9ETN6_9BACT</name>
<dbReference type="GO" id="GO:0032259">
    <property type="term" value="P:methylation"/>
    <property type="evidence" value="ECO:0007669"/>
    <property type="project" value="UniProtKB-KW"/>
</dbReference>
<dbReference type="Proteomes" id="UP000199053">
    <property type="component" value="Unassembled WGS sequence"/>
</dbReference>
<gene>
    <name evidence="3" type="ORF">SAMN05660337_1260</name>
</gene>
<keyword evidence="3" id="KW-0489">Methyltransferase</keyword>
<feature type="domain" description="Methyltransferase putative zinc binding" evidence="1">
    <location>
        <begin position="12"/>
        <end position="77"/>
    </location>
</feature>
<proteinExistence type="predicted"/>
<accession>A0A1G9ETN6</accession>
<dbReference type="GO" id="GO:0008168">
    <property type="term" value="F:methyltransferase activity"/>
    <property type="evidence" value="ECO:0007669"/>
    <property type="project" value="UniProtKB-KW"/>
</dbReference>
<dbReference type="Gene3D" id="3.40.50.150">
    <property type="entry name" value="Vaccinia Virus protein VP39"/>
    <property type="match status" value="1"/>
</dbReference>
<evidence type="ECO:0000313" key="4">
    <source>
        <dbReference type="Proteomes" id="UP000199053"/>
    </source>
</evidence>
<dbReference type="Pfam" id="PF13489">
    <property type="entry name" value="Methyltransf_23"/>
    <property type="match status" value="1"/>
</dbReference>
<dbReference type="InterPro" id="IPR013691">
    <property type="entry name" value="MeTrfase_14"/>
</dbReference>
<dbReference type="CDD" id="cd02440">
    <property type="entry name" value="AdoMet_MTases"/>
    <property type="match status" value="1"/>
</dbReference>
<evidence type="ECO:0000259" key="1">
    <source>
        <dbReference type="Pfam" id="PF08421"/>
    </source>
</evidence>
<evidence type="ECO:0000259" key="2">
    <source>
        <dbReference type="Pfam" id="PF08484"/>
    </source>
</evidence>
<dbReference type="Gene3D" id="6.20.50.110">
    <property type="entry name" value="Methyltransferase, zinc-binding domain"/>
    <property type="match status" value="1"/>
</dbReference>
<keyword evidence="3" id="KW-0808">Transferase</keyword>
<dbReference type="Pfam" id="PF08484">
    <property type="entry name" value="Methyltransf_14"/>
    <property type="match status" value="1"/>
</dbReference>
<dbReference type="InterPro" id="IPR029063">
    <property type="entry name" value="SAM-dependent_MTases_sf"/>
</dbReference>
<dbReference type="STRING" id="246191.SAMN05660337_1260"/>
<sequence length="424" mass="47292">MNRVISTPLLECRACGGKILRPLINLGEQHLTGRFLKPDDEDPPVGPLDLVICESDQHSKGCGLLQLSHLYNPSEMYGAEYGYASSVTSTMQEHLYDLAGYVAGWARLEESDAVLDIGSNDGTLLSAMATQCGFPVGVDPSAAQFADRYPDNAQLIVDFFSAEAVRNALSADQKFKIITSIAMFYDIDTPLKFMQEIKELLSPNGVWLTEQSHARAMYERLCYDSICHEHATYLTLHAMIEMGKKAGLRPLDVRSNNINGGSFSVLFCRADSSRHQPNSFSLNRMLTYENDHHLNNFEGWASFSDKVMAHRERLRNFLITAKEQGRKVLGYGASTKGNVLLQYCGITPELLPAIAERDPRKFGKVTPGTRIPIISEAEARAMGVDVFIVFPWHFRDEIIQREQAFLASGKTLLFPLPEFILVTS</sequence>
<dbReference type="EMBL" id="FNGA01000002">
    <property type="protein sequence ID" value="SDK79453.1"/>
    <property type="molecule type" value="Genomic_DNA"/>
</dbReference>
<organism evidence="3 4">
    <name type="scientific">Maridesulfovibrio ferrireducens</name>
    <dbReference type="NCBI Taxonomy" id="246191"/>
    <lineage>
        <taxon>Bacteria</taxon>
        <taxon>Pseudomonadati</taxon>
        <taxon>Thermodesulfobacteriota</taxon>
        <taxon>Desulfovibrionia</taxon>
        <taxon>Desulfovibrionales</taxon>
        <taxon>Desulfovibrionaceae</taxon>
        <taxon>Maridesulfovibrio</taxon>
    </lineage>
</organism>
<dbReference type="RefSeq" id="WP_170830318.1">
    <property type="nucleotide sequence ID" value="NZ_FNGA01000002.1"/>
</dbReference>
<keyword evidence="4" id="KW-1185">Reference proteome</keyword>
<dbReference type="SUPFAM" id="SSF53335">
    <property type="entry name" value="S-adenosyl-L-methionine-dependent methyltransferases"/>
    <property type="match status" value="1"/>
</dbReference>
<reference evidence="4" key="1">
    <citation type="submission" date="2016-10" db="EMBL/GenBank/DDBJ databases">
        <authorList>
            <person name="Varghese N."/>
            <person name="Submissions S."/>
        </authorList>
    </citation>
    <scope>NUCLEOTIDE SEQUENCE [LARGE SCALE GENOMIC DNA]</scope>
    <source>
        <strain evidence="4">DSM 16995</strain>
    </source>
</reference>
<dbReference type="InterPro" id="IPR013630">
    <property type="entry name" value="Methyltransf_Zn-bd_dom_put"/>
</dbReference>
<protein>
    <submittedName>
        <fullName evidence="3">Methyltransferase domain-containing protein</fullName>
    </submittedName>
</protein>
<evidence type="ECO:0000313" key="3">
    <source>
        <dbReference type="EMBL" id="SDK79453.1"/>
    </source>
</evidence>
<dbReference type="InterPro" id="IPR038576">
    <property type="entry name" value="Methyltransf_Zn-bd_dom_put_sf"/>
</dbReference>
<dbReference type="Pfam" id="PF08421">
    <property type="entry name" value="Methyltransf_13"/>
    <property type="match status" value="1"/>
</dbReference>
<dbReference type="AlphaFoldDB" id="A0A1G9ETN6"/>
<dbReference type="Gene3D" id="3.40.50.720">
    <property type="entry name" value="NAD(P)-binding Rossmann-like Domain"/>
    <property type="match status" value="1"/>
</dbReference>
<feature type="domain" description="C-methyltransferase" evidence="2">
    <location>
        <begin position="258"/>
        <end position="417"/>
    </location>
</feature>